<name>A0A0U4C6T4_9BACT</name>
<evidence type="ECO:0000313" key="2">
    <source>
        <dbReference type="EMBL" id="ALW83929.1"/>
    </source>
</evidence>
<keyword evidence="3" id="KW-1185">Reference proteome</keyword>
<accession>A0A0U4C6T4</accession>
<keyword evidence="1" id="KW-1133">Transmembrane helix</keyword>
<evidence type="ECO:0000313" key="3">
    <source>
        <dbReference type="Proteomes" id="UP000059542"/>
    </source>
</evidence>
<keyword evidence="1" id="KW-0472">Membrane</keyword>
<proteinExistence type="predicted"/>
<reference evidence="2 3" key="1">
    <citation type="submission" date="2015-12" db="EMBL/GenBank/DDBJ databases">
        <authorList>
            <person name="Shamseldin A."/>
            <person name="Moawad H."/>
            <person name="Abd El-Rahim W.M."/>
            <person name="Sadowsky M.J."/>
        </authorList>
    </citation>
    <scope>NUCLEOTIDE SEQUENCE [LARGE SCALE GENOMIC DNA]</scope>
    <source>
        <strain evidence="2 3">DG5B</strain>
    </source>
</reference>
<protein>
    <recommendedName>
        <fullName evidence="4">Glycosyltransferase RgtA/B/C/D-like domain-containing protein</fullName>
    </recommendedName>
</protein>
<feature type="transmembrane region" description="Helical" evidence="1">
    <location>
        <begin position="67"/>
        <end position="86"/>
    </location>
</feature>
<dbReference type="KEGG" id="hyg:AUC43_01695"/>
<feature type="transmembrane region" description="Helical" evidence="1">
    <location>
        <begin position="252"/>
        <end position="275"/>
    </location>
</feature>
<dbReference type="AlphaFoldDB" id="A0A0U4C6T4"/>
<organism evidence="2 3">
    <name type="scientific">Hymenobacter sedentarius</name>
    <dbReference type="NCBI Taxonomy" id="1411621"/>
    <lineage>
        <taxon>Bacteria</taxon>
        <taxon>Pseudomonadati</taxon>
        <taxon>Bacteroidota</taxon>
        <taxon>Cytophagia</taxon>
        <taxon>Cytophagales</taxon>
        <taxon>Hymenobacteraceae</taxon>
        <taxon>Hymenobacter</taxon>
    </lineage>
</organism>
<dbReference type="Proteomes" id="UP000059542">
    <property type="component" value="Chromosome"/>
</dbReference>
<sequence length="313" mass="33991">MSEMLLQTAVVVMIATGLGFIRTQRKQYFAGVAGATIVALLLKPVFYPLACVIAGLGMWLASRGRRLDFVFIGLIPLVVVVLYMGWNKERTGYFHFSSIAEINLLHYNAAGVVRQAEGPAAEEKWVASVLQEANKQPDFATRQHVIRTRAGAALWAHPAVYARQHLQGMAALFLDPGRFDITQFLRLEPSNGSGLLAQAQTGGLLQALCHMPSAMLSLLGWVLLANVVRLVLAARGFLRLKHSEPGLRYGRWIALGLLLYVALLTGPLGAARFLVPVWPLLLGLALMGLQKGAGLDESGADEATPVSEDQRQS</sequence>
<evidence type="ECO:0000256" key="1">
    <source>
        <dbReference type="SAM" id="Phobius"/>
    </source>
</evidence>
<feature type="transmembrane region" description="Helical" evidence="1">
    <location>
        <begin position="214"/>
        <end position="232"/>
    </location>
</feature>
<dbReference type="EMBL" id="CP013909">
    <property type="protein sequence ID" value="ALW83929.1"/>
    <property type="molecule type" value="Genomic_DNA"/>
</dbReference>
<evidence type="ECO:0008006" key="4">
    <source>
        <dbReference type="Google" id="ProtNLM"/>
    </source>
</evidence>
<feature type="transmembrane region" description="Helical" evidence="1">
    <location>
        <begin position="29"/>
        <end position="60"/>
    </location>
</feature>
<gene>
    <name evidence="2" type="ORF">AUC43_01695</name>
</gene>
<keyword evidence="1" id="KW-0812">Transmembrane</keyword>